<dbReference type="InterPro" id="IPR009465">
    <property type="entry name" value="Spondin_N"/>
</dbReference>
<evidence type="ECO:0000256" key="1">
    <source>
        <dbReference type="ARBA" id="ARBA00004498"/>
    </source>
</evidence>
<gene>
    <name evidence="11" type="ORF">ODALV1_LOCUS3920</name>
</gene>
<dbReference type="Gene3D" id="2.20.100.10">
    <property type="entry name" value="Thrombospondin type-1 (TSP1) repeat"/>
    <property type="match status" value="1"/>
</dbReference>
<evidence type="ECO:0000256" key="8">
    <source>
        <dbReference type="ARBA" id="ARBA00023180"/>
    </source>
</evidence>
<protein>
    <recommendedName>
        <fullName evidence="10">Spondin domain-containing protein</fullName>
    </recommendedName>
</protein>
<evidence type="ECO:0000256" key="3">
    <source>
        <dbReference type="ARBA" id="ARBA00022530"/>
    </source>
</evidence>
<keyword evidence="7" id="KW-1015">Disulfide bond</keyword>
<dbReference type="Pfam" id="PF06468">
    <property type="entry name" value="Spond_N"/>
    <property type="match status" value="1"/>
</dbReference>
<dbReference type="PROSITE" id="PS51020">
    <property type="entry name" value="SPONDIN"/>
    <property type="match status" value="1"/>
</dbReference>
<keyword evidence="2" id="KW-0964">Secreted</keyword>
<dbReference type="EMBL" id="CAXLJM020000013">
    <property type="protein sequence ID" value="CAL8077803.1"/>
    <property type="molecule type" value="Genomic_DNA"/>
</dbReference>
<keyword evidence="6" id="KW-0130">Cell adhesion</keyword>
<organism evidence="11 12">
    <name type="scientific">Orchesella dallaii</name>
    <dbReference type="NCBI Taxonomy" id="48710"/>
    <lineage>
        <taxon>Eukaryota</taxon>
        <taxon>Metazoa</taxon>
        <taxon>Ecdysozoa</taxon>
        <taxon>Arthropoda</taxon>
        <taxon>Hexapoda</taxon>
        <taxon>Collembola</taxon>
        <taxon>Entomobryomorpha</taxon>
        <taxon>Entomobryoidea</taxon>
        <taxon>Orchesellidae</taxon>
        <taxon>Orchesellinae</taxon>
        <taxon>Orchesella</taxon>
    </lineage>
</organism>
<accession>A0ABP1PUG9</accession>
<feature type="chain" id="PRO_5045361026" description="Spondin domain-containing protein" evidence="9">
    <location>
        <begin position="28"/>
        <end position="386"/>
    </location>
</feature>
<dbReference type="InterPro" id="IPR036383">
    <property type="entry name" value="TSP1_rpt_sf"/>
</dbReference>
<name>A0ABP1PUG9_9HEXA</name>
<dbReference type="NCBIfam" id="NF038123">
    <property type="entry name" value="NF038123_dom"/>
    <property type="match status" value="1"/>
</dbReference>
<keyword evidence="12" id="KW-1185">Reference proteome</keyword>
<evidence type="ECO:0000313" key="12">
    <source>
        <dbReference type="Proteomes" id="UP001642540"/>
    </source>
</evidence>
<dbReference type="Gene3D" id="2.60.40.2130">
    <property type="entry name" value="F-spondin domain"/>
    <property type="match status" value="1"/>
</dbReference>
<sequence length="386" mass="43407">MWSNFTTSGLLSLIVLLIVGLVKPAHSTINSISCQADRLTVYRVIVHTFWSRERFPKHYPEWRPPAHWSKLVGRSHNESFHLFQLGRVASEGIRIFSETGASDVLDELSQGEGGVYDEFIAPAIPKGVGRAEAEFFVDGNHSRVSLISRVVPSPDWFIGIDGYDLCSNGRWIDSVTIEVDPLDAGTDSGLTFTSPNWATEPRAAVKRLTPRQPNHPASSFYYSDRETLPPIASFQFLKVKEYELSEVFHHPEQEISNNDVMEPSTRPVETNLKSASSAFSSMSKPVVEKDRTNNVIDYVPYAEKKRKDIAGEKKKKLKKIRPPRDCIVSEWSSWTPCSKTCGLGEMTRSRTVLMHARRGGRPCPPLKEATWCGSARSCGRNYFNWG</sequence>
<proteinExistence type="predicted"/>
<dbReference type="SMART" id="SM00209">
    <property type="entry name" value="TSP1"/>
    <property type="match status" value="1"/>
</dbReference>
<evidence type="ECO:0000256" key="2">
    <source>
        <dbReference type="ARBA" id="ARBA00022525"/>
    </source>
</evidence>
<feature type="signal peptide" evidence="9">
    <location>
        <begin position="1"/>
        <end position="27"/>
    </location>
</feature>
<evidence type="ECO:0000256" key="6">
    <source>
        <dbReference type="ARBA" id="ARBA00022889"/>
    </source>
</evidence>
<evidence type="ECO:0000256" key="5">
    <source>
        <dbReference type="ARBA" id="ARBA00022729"/>
    </source>
</evidence>
<dbReference type="SUPFAM" id="SSF82895">
    <property type="entry name" value="TSP-1 type 1 repeat"/>
    <property type="match status" value="1"/>
</dbReference>
<dbReference type="Pfam" id="PF19028">
    <property type="entry name" value="TSP1_spondin"/>
    <property type="match status" value="1"/>
</dbReference>
<dbReference type="InterPro" id="IPR000884">
    <property type="entry name" value="TSP1_rpt"/>
</dbReference>
<dbReference type="Proteomes" id="UP001642540">
    <property type="component" value="Unassembled WGS sequence"/>
</dbReference>
<evidence type="ECO:0000256" key="9">
    <source>
        <dbReference type="SAM" id="SignalP"/>
    </source>
</evidence>
<keyword evidence="3" id="KW-0272">Extracellular matrix</keyword>
<feature type="domain" description="Spondin" evidence="10">
    <location>
        <begin position="30"/>
        <end position="216"/>
    </location>
</feature>
<dbReference type="PANTHER" id="PTHR11311">
    <property type="entry name" value="SPONDIN"/>
    <property type="match status" value="1"/>
</dbReference>
<keyword evidence="5 9" id="KW-0732">Signal</keyword>
<dbReference type="InterPro" id="IPR038678">
    <property type="entry name" value="Spondin_N_sf"/>
</dbReference>
<dbReference type="PROSITE" id="PS50092">
    <property type="entry name" value="TSP1"/>
    <property type="match status" value="1"/>
</dbReference>
<evidence type="ECO:0000256" key="4">
    <source>
        <dbReference type="ARBA" id="ARBA00022723"/>
    </source>
</evidence>
<comment type="caution">
    <text evidence="11">The sequence shown here is derived from an EMBL/GenBank/DDBJ whole genome shotgun (WGS) entry which is preliminary data.</text>
</comment>
<dbReference type="InterPro" id="IPR044004">
    <property type="entry name" value="TSP1_spondin_dom"/>
</dbReference>
<keyword evidence="8" id="KW-0325">Glycoprotein</keyword>
<dbReference type="InterPro" id="IPR051418">
    <property type="entry name" value="Spondin/Thrombospondin_T1"/>
</dbReference>
<reference evidence="11 12" key="1">
    <citation type="submission" date="2024-08" db="EMBL/GenBank/DDBJ databases">
        <authorList>
            <person name="Cucini C."/>
            <person name="Frati F."/>
        </authorList>
    </citation>
    <scope>NUCLEOTIDE SEQUENCE [LARGE SCALE GENOMIC DNA]</scope>
</reference>
<evidence type="ECO:0000259" key="10">
    <source>
        <dbReference type="PROSITE" id="PS51020"/>
    </source>
</evidence>
<evidence type="ECO:0000313" key="11">
    <source>
        <dbReference type="EMBL" id="CAL8077803.1"/>
    </source>
</evidence>
<keyword evidence="4" id="KW-0479">Metal-binding</keyword>
<comment type="subcellular location">
    <subcellularLocation>
        <location evidence="1">Secreted</location>
        <location evidence="1">Extracellular space</location>
        <location evidence="1">Extracellular matrix</location>
    </subcellularLocation>
</comment>
<dbReference type="PANTHER" id="PTHR11311:SF15">
    <property type="entry name" value="SPONDIN-2"/>
    <property type="match status" value="1"/>
</dbReference>
<evidence type="ECO:0000256" key="7">
    <source>
        <dbReference type="ARBA" id="ARBA00023157"/>
    </source>
</evidence>